<organism evidence="1 2">
    <name type="scientific">Acinetobacter bohemicus ANC 3994</name>
    <dbReference type="NCBI Taxonomy" id="1217715"/>
    <lineage>
        <taxon>Bacteria</taxon>
        <taxon>Pseudomonadati</taxon>
        <taxon>Pseudomonadota</taxon>
        <taxon>Gammaproteobacteria</taxon>
        <taxon>Moraxellales</taxon>
        <taxon>Moraxellaceae</taxon>
        <taxon>Acinetobacter</taxon>
    </lineage>
</organism>
<name>N8QH27_9GAMM</name>
<comment type="caution">
    <text evidence="1">The sequence shown here is derived from an EMBL/GenBank/DDBJ whole genome shotgun (WGS) entry which is preliminary data.</text>
</comment>
<dbReference type="InterPro" id="IPR052194">
    <property type="entry name" value="MESH1"/>
</dbReference>
<proteinExistence type="predicted"/>
<dbReference type="AlphaFoldDB" id="N8QH27"/>
<dbReference type="Gene3D" id="1.10.3210.10">
    <property type="entry name" value="Hypothetical protein af1432"/>
    <property type="match status" value="1"/>
</dbReference>
<accession>N8QH27</accession>
<sequence length="155" mass="17470">MNTENNMDLLSKMIIFATIKHSGQVCKGGQPYILHPLAVMNQVVSIDAKIVAVSHDLLEDTDTTIDDLRTQGCSEQIIQAVVALTKSKNENRIDSAHRVSNNRLACEVKLADVAHNMDLSRLSTITDKDLKRVKEYKMVQLILENAKKNHWNNFQ</sequence>
<dbReference type="EMBL" id="APOH01000010">
    <property type="protein sequence ID" value="ENU20569.1"/>
    <property type="molecule type" value="Genomic_DNA"/>
</dbReference>
<dbReference type="PATRIC" id="fig|1217715.3.peg.757"/>
<reference evidence="1 2" key="1">
    <citation type="submission" date="2013-02" db="EMBL/GenBank/DDBJ databases">
        <title>The Genome Sequence of Acinetobacter sp. ANC 3994.</title>
        <authorList>
            <consortium name="The Broad Institute Genome Sequencing Platform"/>
            <consortium name="The Broad Institute Genome Sequencing Center for Infectious Disease"/>
            <person name="Cerqueira G."/>
            <person name="Feldgarden M."/>
            <person name="Courvalin P."/>
            <person name="Perichon B."/>
            <person name="Grillot-Courvalin C."/>
            <person name="Clermont D."/>
            <person name="Rocha E."/>
            <person name="Yoon E.-J."/>
            <person name="Nemec A."/>
            <person name="Walker B."/>
            <person name="Young S.K."/>
            <person name="Zeng Q."/>
            <person name="Gargeya S."/>
            <person name="Fitzgerald M."/>
            <person name="Haas B."/>
            <person name="Abouelleil A."/>
            <person name="Alvarado L."/>
            <person name="Arachchi H.M."/>
            <person name="Berlin A.M."/>
            <person name="Chapman S.B."/>
            <person name="Dewar J."/>
            <person name="Goldberg J."/>
            <person name="Griggs A."/>
            <person name="Gujja S."/>
            <person name="Hansen M."/>
            <person name="Howarth C."/>
            <person name="Imamovic A."/>
            <person name="Larimer J."/>
            <person name="McCowan C."/>
            <person name="Murphy C."/>
            <person name="Neiman D."/>
            <person name="Pearson M."/>
            <person name="Priest M."/>
            <person name="Roberts A."/>
            <person name="Saif S."/>
            <person name="Shea T."/>
            <person name="Sisk P."/>
            <person name="Sykes S."/>
            <person name="Wortman J."/>
            <person name="Nusbaum C."/>
            <person name="Birren B."/>
        </authorList>
    </citation>
    <scope>NUCLEOTIDE SEQUENCE [LARGE SCALE GENOMIC DNA]</scope>
    <source>
        <strain evidence="1 2">ANC 3994</strain>
    </source>
</reference>
<dbReference type="Proteomes" id="UP000013086">
    <property type="component" value="Unassembled WGS sequence"/>
</dbReference>
<evidence type="ECO:0008006" key="3">
    <source>
        <dbReference type="Google" id="ProtNLM"/>
    </source>
</evidence>
<dbReference type="SUPFAM" id="SSF109604">
    <property type="entry name" value="HD-domain/PDEase-like"/>
    <property type="match status" value="1"/>
</dbReference>
<evidence type="ECO:0000313" key="2">
    <source>
        <dbReference type="Proteomes" id="UP000013086"/>
    </source>
</evidence>
<dbReference type="PANTHER" id="PTHR46246">
    <property type="entry name" value="GUANOSINE-3',5'-BIS(DIPHOSPHATE) 3'-PYROPHOSPHOHYDROLASE MESH1"/>
    <property type="match status" value="1"/>
</dbReference>
<gene>
    <name evidence="1" type="ORF">F994_00795</name>
</gene>
<evidence type="ECO:0000313" key="1">
    <source>
        <dbReference type="EMBL" id="ENU20569.1"/>
    </source>
</evidence>
<dbReference type="PANTHER" id="PTHR46246:SF1">
    <property type="entry name" value="GUANOSINE-3',5'-BIS(DIPHOSPHATE) 3'-PYROPHOSPHOHYDROLASE MESH1"/>
    <property type="match status" value="1"/>
</dbReference>
<protein>
    <recommendedName>
        <fullName evidence="3">HD/PDEase domain-containing protein</fullName>
    </recommendedName>
</protein>
<dbReference type="eggNOG" id="COG0317">
    <property type="taxonomic scope" value="Bacteria"/>
</dbReference>
<dbReference type="HOGENOM" id="CLU_109398_2_0_6"/>
<dbReference type="GO" id="GO:0008893">
    <property type="term" value="F:guanosine-3',5'-bis(diphosphate) 3'-diphosphatase activity"/>
    <property type="evidence" value="ECO:0007669"/>
    <property type="project" value="TreeGrafter"/>
</dbReference>